<protein>
    <submittedName>
        <fullName evidence="1">Uncharacterized protein</fullName>
    </submittedName>
</protein>
<keyword evidence="2" id="KW-1185">Reference proteome</keyword>
<dbReference type="EMBL" id="CM037624">
    <property type="protein sequence ID" value="KAH8010736.1"/>
    <property type="molecule type" value="Genomic_DNA"/>
</dbReference>
<organism evidence="1 2">
    <name type="scientific">Sphaerodactylus townsendi</name>
    <dbReference type="NCBI Taxonomy" id="933632"/>
    <lineage>
        <taxon>Eukaryota</taxon>
        <taxon>Metazoa</taxon>
        <taxon>Chordata</taxon>
        <taxon>Craniata</taxon>
        <taxon>Vertebrata</taxon>
        <taxon>Euteleostomi</taxon>
        <taxon>Lepidosauria</taxon>
        <taxon>Squamata</taxon>
        <taxon>Bifurcata</taxon>
        <taxon>Gekkota</taxon>
        <taxon>Sphaerodactylidae</taxon>
        <taxon>Sphaerodactylus</taxon>
    </lineage>
</organism>
<sequence length="501" mass="56772">MREVITAIVNSTRTRESNCPVGARVAVVSYNSNTHHLIRFSDFKNKKSLLQELKSLSYQRSSSGRDIGGSMRYVARHVFKRTLQSPNMRKVAVFFSNGQSTDTVSISTAVLEFRALDILPVVIAFKNVPEVNRAFSMDDSGLFQVINIRQERDYTTALQRFQWCILCYDKCKVNASCLRDETSPPAYVDAAFILESSRKVSPLEFAKLKDFLSLSIDNFDVSAQPESTSVGDRLAVVSHAPPDFRPQTQKNPVKAEFDFVTFGSKKQMKRHIQESIQQLNGAAALGHAIQWTITNVFTGAPNQRKHRAIFVISVGETSRWDKEVLKDAALRAKCQGYALFVLSLGHEYNVELEELVSSPTEHHLVQLGRCHKAELGYAVKFLKPFVRLLRNEINSYPPAQLKRKCSDINTQKPIEVPLQSRYSIAKDETVSRRAQRLETESEVWEHLSGDSVSHEHLISSEQQTIEILVLLPLRFLIQCYMCLYPINGQYLEISNMFKTGS</sequence>
<dbReference type="Proteomes" id="UP000827872">
    <property type="component" value="Linkage Group LG11"/>
</dbReference>
<gene>
    <name evidence="1" type="ORF">K3G42_012114</name>
</gene>
<reference evidence="1" key="1">
    <citation type="submission" date="2021-08" db="EMBL/GenBank/DDBJ databases">
        <title>The first chromosome-level gecko genome reveals the dynamic sex chromosomes of Neotropical dwarf geckos (Sphaerodactylidae: Sphaerodactylus).</title>
        <authorList>
            <person name="Pinto B.J."/>
            <person name="Keating S.E."/>
            <person name="Gamble T."/>
        </authorList>
    </citation>
    <scope>NUCLEOTIDE SEQUENCE</scope>
    <source>
        <strain evidence="1">TG3544</strain>
    </source>
</reference>
<proteinExistence type="predicted"/>
<evidence type="ECO:0000313" key="1">
    <source>
        <dbReference type="EMBL" id="KAH8010736.1"/>
    </source>
</evidence>
<accession>A0ACB8FUL0</accession>
<evidence type="ECO:0000313" key="2">
    <source>
        <dbReference type="Proteomes" id="UP000827872"/>
    </source>
</evidence>
<name>A0ACB8FUL0_9SAUR</name>
<comment type="caution">
    <text evidence="1">The sequence shown here is derived from an EMBL/GenBank/DDBJ whole genome shotgun (WGS) entry which is preliminary data.</text>
</comment>